<dbReference type="PANTHER" id="PTHR43432:SF3">
    <property type="entry name" value="SLR0285 PROTEIN"/>
    <property type="match status" value="1"/>
</dbReference>
<dbReference type="Proteomes" id="UP000009073">
    <property type="component" value="Chromosome"/>
</dbReference>
<dbReference type="GO" id="GO:0051536">
    <property type="term" value="F:iron-sulfur cluster binding"/>
    <property type="evidence" value="ECO:0007669"/>
    <property type="project" value="UniProtKB-KW"/>
</dbReference>
<dbReference type="InterPro" id="IPR058240">
    <property type="entry name" value="rSAM_sf"/>
</dbReference>
<dbReference type="SUPFAM" id="SSF102114">
    <property type="entry name" value="Radical SAM enzymes"/>
    <property type="match status" value="1"/>
</dbReference>
<dbReference type="RefSeq" id="WP_015878720.1">
    <property type="nucleotide sequence ID" value="NC_012691.1"/>
</dbReference>
<sequence length="371" mass="42206">MLSRSVCTCGKFKYCEPSQCKGRPLPKKRGASDRRTGRFGQLEPISFHENNLESSVLQTEVKAVTAKSIISTNQSPDIPWSKTVNPYIGCEHGCIYCYARPTHAYYNLSPGLDFESKLFVKTNADELLRAEFSKPSYRPAVIGLGTNTDAYQPIERKFEVTRRLLQVMEEFRHPVSVLTKNSLIERDIDILQRLAKNNLVEVHFTLTSLQHELSRILEPRASLPKARLDTIRRLSEAGIPVKAMFSPVIPGVNDHEMEAIMTAARAAGATCMGYILIRLPHEVKGLFSDWLEQHMPHLKTDVMSRIDECRTDFSKQFSFETRMTGEGLLAAQLLGQFRGYFRQLGFREISLDDLDHSLFTRRFGSPQLELF</sequence>
<dbReference type="NCBIfam" id="NF033668">
    <property type="entry name" value="rSAM_PA0069"/>
    <property type="match status" value="1"/>
</dbReference>
<proteinExistence type="predicted"/>
<accession>C4LF82</accession>
<keyword evidence="1" id="KW-0479">Metal-binding</keyword>
<dbReference type="CDD" id="cd01335">
    <property type="entry name" value="Radical_SAM"/>
    <property type="match status" value="1"/>
</dbReference>
<dbReference type="STRING" id="595494.Tola_1639"/>
<keyword evidence="6" id="KW-1185">Reference proteome</keyword>
<dbReference type="HOGENOM" id="CLU_015525_0_0_6"/>
<dbReference type="SFLD" id="SFLDG01084">
    <property type="entry name" value="Uncharacterised_Radical_SAM_Su"/>
    <property type="match status" value="1"/>
</dbReference>
<dbReference type="GO" id="GO:0003824">
    <property type="term" value="F:catalytic activity"/>
    <property type="evidence" value="ECO:0007669"/>
    <property type="project" value="InterPro"/>
</dbReference>
<dbReference type="InterPro" id="IPR040086">
    <property type="entry name" value="MJ0683-like"/>
</dbReference>
<organism evidence="5 6">
    <name type="scientific">Tolumonas auensis (strain DSM 9187 / NBRC 110442 / TA 4)</name>
    <dbReference type="NCBI Taxonomy" id="595494"/>
    <lineage>
        <taxon>Bacteria</taxon>
        <taxon>Pseudomonadati</taxon>
        <taxon>Pseudomonadota</taxon>
        <taxon>Gammaproteobacteria</taxon>
        <taxon>Aeromonadales</taxon>
        <taxon>Aeromonadaceae</taxon>
        <taxon>Tolumonas</taxon>
    </lineage>
</organism>
<keyword evidence="2" id="KW-0408">Iron</keyword>
<dbReference type="eggNOG" id="COG1533">
    <property type="taxonomic scope" value="Bacteria"/>
</dbReference>
<dbReference type="Gene3D" id="3.80.30.30">
    <property type="match status" value="1"/>
</dbReference>
<dbReference type="SFLD" id="SFLDS00029">
    <property type="entry name" value="Radical_SAM"/>
    <property type="match status" value="1"/>
</dbReference>
<evidence type="ECO:0000259" key="4">
    <source>
        <dbReference type="PROSITE" id="PS51918"/>
    </source>
</evidence>
<dbReference type="InterPro" id="IPR006638">
    <property type="entry name" value="Elp3/MiaA/NifB-like_rSAM"/>
</dbReference>
<protein>
    <submittedName>
        <fullName evidence="5">Radical SAM domain protein</fullName>
    </submittedName>
</protein>
<dbReference type="KEGG" id="tau:Tola_1639"/>
<dbReference type="SMART" id="SM00729">
    <property type="entry name" value="Elp3"/>
    <property type="match status" value="1"/>
</dbReference>
<keyword evidence="3" id="KW-0411">Iron-sulfur</keyword>
<dbReference type="PROSITE" id="PS51918">
    <property type="entry name" value="RADICAL_SAM"/>
    <property type="match status" value="1"/>
</dbReference>
<dbReference type="Pfam" id="PF04055">
    <property type="entry name" value="Radical_SAM"/>
    <property type="match status" value="1"/>
</dbReference>
<name>C4LF82_TOLAT</name>
<reference evidence="6" key="1">
    <citation type="submission" date="2009-05" db="EMBL/GenBank/DDBJ databases">
        <title>Complete sequence of Tolumonas auensis DSM 9187.</title>
        <authorList>
            <consortium name="US DOE Joint Genome Institute"/>
            <person name="Lucas S."/>
            <person name="Copeland A."/>
            <person name="Lapidus A."/>
            <person name="Glavina del Rio T."/>
            <person name="Tice H."/>
            <person name="Bruce D."/>
            <person name="Goodwin L."/>
            <person name="Pitluck S."/>
            <person name="Chertkov O."/>
            <person name="Brettin T."/>
            <person name="Detter J.C."/>
            <person name="Han C."/>
            <person name="Larimer F."/>
            <person name="Land M."/>
            <person name="Hauser L."/>
            <person name="Kyrpides N."/>
            <person name="Mikhailova N."/>
            <person name="Spring S."/>
            <person name="Beller H."/>
        </authorList>
    </citation>
    <scope>NUCLEOTIDE SEQUENCE [LARGE SCALE GENOMIC DNA]</scope>
    <source>
        <strain evidence="6">DSM 9187 / TA4</strain>
    </source>
</reference>
<evidence type="ECO:0000256" key="2">
    <source>
        <dbReference type="ARBA" id="ARBA00023004"/>
    </source>
</evidence>
<dbReference type="GO" id="GO:0046872">
    <property type="term" value="F:metal ion binding"/>
    <property type="evidence" value="ECO:0007669"/>
    <property type="project" value="UniProtKB-KW"/>
</dbReference>
<dbReference type="PANTHER" id="PTHR43432">
    <property type="entry name" value="SLR0285 PROTEIN"/>
    <property type="match status" value="1"/>
</dbReference>
<evidence type="ECO:0000256" key="1">
    <source>
        <dbReference type="ARBA" id="ARBA00022723"/>
    </source>
</evidence>
<dbReference type="EMBL" id="CP001616">
    <property type="protein sequence ID" value="ACQ93249.1"/>
    <property type="molecule type" value="Genomic_DNA"/>
</dbReference>
<evidence type="ECO:0000313" key="5">
    <source>
        <dbReference type="EMBL" id="ACQ93249.1"/>
    </source>
</evidence>
<evidence type="ECO:0000313" key="6">
    <source>
        <dbReference type="Proteomes" id="UP000009073"/>
    </source>
</evidence>
<evidence type="ECO:0000256" key="3">
    <source>
        <dbReference type="ARBA" id="ARBA00023014"/>
    </source>
</evidence>
<feature type="domain" description="Radical SAM core" evidence="4">
    <location>
        <begin position="76"/>
        <end position="320"/>
    </location>
</feature>
<dbReference type="AlphaFoldDB" id="C4LF82"/>
<gene>
    <name evidence="5" type="ordered locus">Tola_1639</name>
</gene>
<dbReference type="OrthoDB" id="9785699at2"/>
<dbReference type="InterPro" id="IPR007197">
    <property type="entry name" value="rSAM"/>
</dbReference>
<reference evidence="5 6" key="2">
    <citation type="journal article" date="2011" name="Stand. Genomic Sci.">
        <title>Complete genome sequence of Tolumonas auensis type strain (TA 4).</title>
        <authorList>
            <person name="Chertkov O."/>
            <person name="Copeland A."/>
            <person name="Lucas S."/>
            <person name="Lapidus A."/>
            <person name="Berry K.W."/>
            <person name="Detter J.C."/>
            <person name="Del Rio T.G."/>
            <person name="Hammon N."/>
            <person name="Dalin E."/>
            <person name="Tice H."/>
            <person name="Pitluck S."/>
            <person name="Richardson P."/>
            <person name="Bruce D."/>
            <person name="Goodwin L."/>
            <person name="Han C."/>
            <person name="Tapia R."/>
            <person name="Saunders E."/>
            <person name="Schmutz J."/>
            <person name="Brettin T."/>
            <person name="Larimer F."/>
            <person name="Land M."/>
            <person name="Hauser L."/>
            <person name="Spring S."/>
            <person name="Rohde M."/>
            <person name="Kyrpides N.C."/>
            <person name="Ivanova N."/>
            <person name="Goker M."/>
            <person name="Beller H.R."/>
            <person name="Klenk H.P."/>
            <person name="Woyke T."/>
        </authorList>
    </citation>
    <scope>NUCLEOTIDE SEQUENCE [LARGE SCALE GENOMIC DNA]</scope>
    <source>
        <strain evidence="6">DSM 9187 / TA4</strain>
    </source>
</reference>